<evidence type="ECO:0000256" key="1">
    <source>
        <dbReference type="SAM" id="Phobius"/>
    </source>
</evidence>
<gene>
    <name evidence="2" type="ORF">F9Y85_23770</name>
    <name evidence="3" type="ORF">R5H13_09395</name>
</gene>
<keyword evidence="5" id="KW-1185">Reference proteome</keyword>
<dbReference type="Proteomes" id="UP001304419">
    <property type="component" value="Chromosome 1"/>
</dbReference>
<reference evidence="3 5" key="2">
    <citation type="submission" date="2023-10" db="EMBL/GenBank/DDBJ databases">
        <title>To unveil natural product biosynthetic capacity in Pseudoalteromonas.</title>
        <authorList>
            <person name="Wang J."/>
        </authorList>
    </citation>
    <scope>NUCLEOTIDE SEQUENCE [LARGE SCALE GENOMIC DNA]</scope>
    <source>
        <strain evidence="3 5">DSM 15914</strain>
    </source>
</reference>
<feature type="transmembrane region" description="Helical" evidence="1">
    <location>
        <begin position="31"/>
        <end position="50"/>
    </location>
</feature>
<sequence>MQYLSLFIGYILFIPFIFFYSYILGPALKMVLIPGGLAVLCLIMGPKAFFSHFKRAKALSIEELVVSK</sequence>
<evidence type="ECO:0000313" key="2">
    <source>
        <dbReference type="EMBL" id="NLR24273.1"/>
    </source>
</evidence>
<name>A0A8I2H784_9GAMM</name>
<accession>A0A8I2H784</accession>
<keyword evidence="1" id="KW-0472">Membrane</keyword>
<evidence type="ECO:0000313" key="5">
    <source>
        <dbReference type="Proteomes" id="UP001304419"/>
    </source>
</evidence>
<protein>
    <submittedName>
        <fullName evidence="2">Uncharacterized protein</fullName>
    </submittedName>
</protein>
<dbReference type="Proteomes" id="UP000646877">
    <property type="component" value="Unassembled WGS sequence"/>
</dbReference>
<dbReference type="RefSeq" id="WP_045963753.1">
    <property type="nucleotide sequence ID" value="NZ_CBCSDF010000028.1"/>
</dbReference>
<evidence type="ECO:0000313" key="4">
    <source>
        <dbReference type="Proteomes" id="UP000646877"/>
    </source>
</evidence>
<keyword evidence="1" id="KW-0812">Transmembrane</keyword>
<organism evidence="2 4">
    <name type="scientific">Pseudoalteromonas maricaloris</name>
    <dbReference type="NCBI Taxonomy" id="184924"/>
    <lineage>
        <taxon>Bacteria</taxon>
        <taxon>Pseudomonadati</taxon>
        <taxon>Pseudomonadota</taxon>
        <taxon>Gammaproteobacteria</taxon>
        <taxon>Alteromonadales</taxon>
        <taxon>Pseudoalteromonadaceae</taxon>
        <taxon>Pseudoalteromonas</taxon>
    </lineage>
</organism>
<proteinExistence type="predicted"/>
<keyword evidence="1" id="KW-1133">Transmembrane helix</keyword>
<reference evidence="2" key="1">
    <citation type="submission" date="2019-10" db="EMBL/GenBank/DDBJ databases">
        <authorList>
            <person name="Paulsen S."/>
        </authorList>
    </citation>
    <scope>NUCLEOTIDE SEQUENCE</scope>
    <source>
        <strain evidence="2">LMG 19692</strain>
    </source>
</reference>
<dbReference type="EMBL" id="WEIA01000027">
    <property type="protein sequence ID" value="NLR24273.1"/>
    <property type="molecule type" value="Genomic_DNA"/>
</dbReference>
<feature type="transmembrane region" description="Helical" evidence="1">
    <location>
        <begin position="7"/>
        <end position="25"/>
    </location>
</feature>
<evidence type="ECO:0000313" key="3">
    <source>
        <dbReference type="EMBL" id="WOX26884.1"/>
    </source>
</evidence>
<dbReference type="AlphaFoldDB" id="A0A8I2H784"/>
<dbReference type="EMBL" id="CP137578">
    <property type="protein sequence ID" value="WOX26884.1"/>
    <property type="molecule type" value="Genomic_DNA"/>
</dbReference>